<evidence type="ECO:0000256" key="1">
    <source>
        <dbReference type="SAM" id="MobiDB-lite"/>
    </source>
</evidence>
<accession>A0A8C4S9W9</accession>
<dbReference type="PANTHER" id="PTHR31909">
    <property type="entry name" value="CHROMOSOME 20 ORF85 FAMILY MEMBER"/>
    <property type="match status" value="1"/>
</dbReference>
<keyword evidence="3" id="KW-1185">Reference proteome</keyword>
<dbReference type="OrthoDB" id="9972212at2759"/>
<dbReference type="InterPro" id="IPR020339">
    <property type="entry name" value="C20orf85-like"/>
</dbReference>
<protein>
    <submittedName>
        <fullName evidence="2">Ciliary microtubule inner protein 5</fullName>
    </submittedName>
</protein>
<reference evidence="2" key="2">
    <citation type="submission" date="2025-08" db="UniProtKB">
        <authorList>
            <consortium name="Ensembl"/>
        </authorList>
    </citation>
    <scope>IDENTIFICATION</scope>
</reference>
<dbReference type="Pfam" id="PF14945">
    <property type="entry name" value="LLC1"/>
    <property type="match status" value="1"/>
</dbReference>
<dbReference type="AlphaFoldDB" id="A0A8C4S9W9"/>
<dbReference type="CTD" id="130813"/>
<sequence>METINKPKARPLQILCLEIPDTAAQAKGTRAQHFPMGRLRRTTSAGYRVPSKPVAALTSNSAVPVTSSRKPKESGSGTPGGHRGGEDVDKQDTVKEDRVWREFVHAEHRGVQQWERNWSFLKDFDQLGRPREEEHLPEYVSFYSEKVPNTMNQNIGSRMNTEIGQTLIRMDFLLQHGHRRKKLHEELMPC</sequence>
<evidence type="ECO:0000313" key="2">
    <source>
        <dbReference type="Ensembl" id="ENSECRP00000014271.1"/>
    </source>
</evidence>
<feature type="compositionally biased region" description="Polar residues" evidence="1">
    <location>
        <begin position="57"/>
        <end position="68"/>
    </location>
</feature>
<reference evidence="2" key="1">
    <citation type="submission" date="2021-06" db="EMBL/GenBank/DDBJ databases">
        <authorList>
            <consortium name="Wellcome Sanger Institute Data Sharing"/>
        </authorList>
    </citation>
    <scope>NUCLEOTIDE SEQUENCE [LARGE SCALE GENOMIC DNA]</scope>
</reference>
<gene>
    <name evidence="2" type="primary">CIMIP5</name>
    <name evidence="2" type="synonym">cimip5</name>
</gene>
<dbReference type="GeneTree" id="ENSGT00940000154459"/>
<organism evidence="2 3">
    <name type="scientific">Erpetoichthys calabaricus</name>
    <name type="common">Rope fish</name>
    <name type="synonym">Calamoichthys calabaricus</name>
    <dbReference type="NCBI Taxonomy" id="27687"/>
    <lineage>
        <taxon>Eukaryota</taxon>
        <taxon>Metazoa</taxon>
        <taxon>Chordata</taxon>
        <taxon>Craniata</taxon>
        <taxon>Vertebrata</taxon>
        <taxon>Euteleostomi</taxon>
        <taxon>Actinopterygii</taxon>
        <taxon>Polypteriformes</taxon>
        <taxon>Polypteridae</taxon>
        <taxon>Erpetoichthys</taxon>
    </lineage>
</organism>
<dbReference type="PANTHER" id="PTHR31909:SF2">
    <property type="entry name" value="RIKEN CDNA 2410004P03 GENE"/>
    <property type="match status" value="1"/>
</dbReference>
<feature type="region of interest" description="Disordered" evidence="1">
    <location>
        <begin position="38"/>
        <end position="93"/>
    </location>
</feature>
<evidence type="ECO:0000313" key="3">
    <source>
        <dbReference type="Proteomes" id="UP000694620"/>
    </source>
</evidence>
<proteinExistence type="predicted"/>
<dbReference type="Proteomes" id="UP000694620">
    <property type="component" value="Chromosome 3"/>
</dbReference>
<feature type="compositionally biased region" description="Basic and acidic residues" evidence="1">
    <location>
        <begin position="83"/>
        <end position="93"/>
    </location>
</feature>
<reference evidence="2" key="3">
    <citation type="submission" date="2025-09" db="UniProtKB">
        <authorList>
            <consortium name="Ensembl"/>
        </authorList>
    </citation>
    <scope>IDENTIFICATION</scope>
</reference>
<dbReference type="Ensembl" id="ENSECRT00000014518.1">
    <property type="protein sequence ID" value="ENSECRP00000014271.1"/>
    <property type="gene ID" value="ENSECRG00000009529.1"/>
</dbReference>
<name>A0A8C4S9W9_ERPCA</name>